<reference evidence="3 4" key="1">
    <citation type="submission" date="2016-10" db="EMBL/GenBank/DDBJ databases">
        <authorList>
            <person name="de Groot N.N."/>
        </authorList>
    </citation>
    <scope>NUCLEOTIDE SEQUENCE [LARGE SCALE GENOMIC DNA]</scope>
    <source>
        <strain evidence="3 4">DSM 22024</strain>
    </source>
</reference>
<organism evidence="3 4">
    <name type="scientific">Actinopolymorpha singaporensis</name>
    <dbReference type="NCBI Taxonomy" id="117157"/>
    <lineage>
        <taxon>Bacteria</taxon>
        <taxon>Bacillati</taxon>
        <taxon>Actinomycetota</taxon>
        <taxon>Actinomycetes</taxon>
        <taxon>Propionibacteriales</taxon>
        <taxon>Actinopolymorphaceae</taxon>
        <taxon>Actinopolymorpha</taxon>
    </lineage>
</organism>
<evidence type="ECO:0000259" key="1">
    <source>
        <dbReference type="Pfam" id="PF00535"/>
    </source>
</evidence>
<dbReference type="InterPro" id="IPR029044">
    <property type="entry name" value="Nucleotide-diphossugar_trans"/>
</dbReference>
<protein>
    <submittedName>
        <fullName evidence="3">Glycosyltransferase involved in cell wall bisynthesis</fullName>
    </submittedName>
</protein>
<dbReference type="InterPro" id="IPR001173">
    <property type="entry name" value="Glyco_trans_2-like"/>
</dbReference>
<dbReference type="PANTHER" id="PTHR22916:SF3">
    <property type="entry name" value="UDP-GLCNAC:BETAGAL BETA-1,3-N-ACETYLGLUCOSAMINYLTRANSFERASE-LIKE PROTEIN 1"/>
    <property type="match status" value="1"/>
</dbReference>
<feature type="domain" description="Glycosyltransferase 2-like" evidence="1">
    <location>
        <begin position="8"/>
        <end position="139"/>
    </location>
</feature>
<sequence>MTEELKVSVVVPVYNPGRYVEDCIASLLRQSLPAEEFEAIFVDDGSTDETPARLDALAAEHPHMRVIHQENSGWPGKPRNVGIDAARGEYVFFVDNDDWLGDQALERMYAFARENDSDVVIGKMAGKGRGVPRELFRRTYPKATLATAPLIDSLTPHKMFRKAFLDENNLRFPEGRRRLEDHVFVTAAFFAAKTISVLSDYVCYYHVRREDSSNAGFQRMDPHAYFANLNEALDIVEANTEPGRLRDGLYRRWLRVEMVERLRGSRLLAAPPDYRRELFDEIADTCERFGPGVAAGLPPSQRVVAALIRARRLDDLVRLAHWESGIRHHAELEDLAWHGGTLRMSLTSQLRAGREPMTFRHVDGRDILDPPLSAEAAELVSAAELDATDRLTQSKVDVILRSRDNGAEHYLPVTFTSDRPGVGAGDSTFALELRTEATLDADTAAGGAPLERGVWDVVARISSCGWRKDTRLGSVRTARAGAHRAPAVAGTPPRVITPYWTDKGNLSVDVAQRTSSVGNDLLISGAATLGPARAAADSAGSADGVGESELLLALPLRTVVATEIDVAAVQLLHEGSGVAVQVPGRLVPYVHDGMGCSRLSAQFSRDALSAGRWSVRVRLVAAEQGTFVPLPVTVTVPAGGGLPALSEFGRRAGSNGHVPFRDSEDGAGTTEGLRPELLAWLRTGGRLGRRAGRSLGRRAGRLVTTRLRRDRG</sequence>
<proteinExistence type="predicted"/>
<name>A0A1H1XRS4_9ACTN</name>
<dbReference type="STRING" id="117157.SAMN04489717_5104"/>
<dbReference type="GO" id="GO:0016758">
    <property type="term" value="F:hexosyltransferase activity"/>
    <property type="evidence" value="ECO:0007669"/>
    <property type="project" value="UniProtKB-ARBA"/>
</dbReference>
<dbReference type="Proteomes" id="UP000198983">
    <property type="component" value="Chromosome I"/>
</dbReference>
<dbReference type="CDD" id="cd00761">
    <property type="entry name" value="Glyco_tranf_GTA_type"/>
    <property type="match status" value="1"/>
</dbReference>
<dbReference type="SUPFAM" id="SSF53448">
    <property type="entry name" value="Nucleotide-diphospho-sugar transferases"/>
    <property type="match status" value="1"/>
</dbReference>
<evidence type="ECO:0000313" key="4">
    <source>
        <dbReference type="Proteomes" id="UP000198983"/>
    </source>
</evidence>
<dbReference type="InterPro" id="IPR054028">
    <property type="entry name" value="TarS/TarP_linker"/>
</dbReference>
<dbReference type="PANTHER" id="PTHR22916">
    <property type="entry name" value="GLYCOSYLTRANSFERASE"/>
    <property type="match status" value="1"/>
</dbReference>
<dbReference type="Pfam" id="PF22181">
    <property type="entry name" value="TarS_linker"/>
    <property type="match status" value="1"/>
</dbReference>
<keyword evidence="4" id="KW-1185">Reference proteome</keyword>
<dbReference type="AlphaFoldDB" id="A0A1H1XRS4"/>
<gene>
    <name evidence="3" type="ORF">SAMN04489717_5104</name>
</gene>
<dbReference type="Gene3D" id="3.90.550.10">
    <property type="entry name" value="Spore Coat Polysaccharide Biosynthesis Protein SpsA, Chain A"/>
    <property type="match status" value="1"/>
</dbReference>
<accession>A0A1H1XRS4</accession>
<dbReference type="Pfam" id="PF00535">
    <property type="entry name" value="Glycos_transf_2"/>
    <property type="match status" value="1"/>
</dbReference>
<dbReference type="OrthoDB" id="2676521at2"/>
<keyword evidence="3" id="KW-0808">Transferase</keyword>
<dbReference type="RefSeq" id="WP_092656073.1">
    <property type="nucleotide sequence ID" value="NZ_LT629732.1"/>
</dbReference>
<evidence type="ECO:0000259" key="2">
    <source>
        <dbReference type="Pfam" id="PF22181"/>
    </source>
</evidence>
<feature type="domain" description="TarS/TarP linker" evidence="2">
    <location>
        <begin position="222"/>
        <end position="320"/>
    </location>
</feature>
<dbReference type="EMBL" id="LT629732">
    <property type="protein sequence ID" value="SDT11925.1"/>
    <property type="molecule type" value="Genomic_DNA"/>
</dbReference>
<evidence type="ECO:0000313" key="3">
    <source>
        <dbReference type="EMBL" id="SDT11925.1"/>
    </source>
</evidence>